<dbReference type="OrthoDB" id="10027013at2759"/>
<accession>A0A8J8SZP1</accession>
<keyword evidence="5 6" id="KW-0472">Membrane</keyword>
<evidence type="ECO:0000256" key="3">
    <source>
        <dbReference type="ARBA" id="ARBA00022692"/>
    </source>
</evidence>
<evidence type="ECO:0000313" key="7">
    <source>
        <dbReference type="EMBL" id="TNV76550.1"/>
    </source>
</evidence>
<proteinExistence type="inferred from homology"/>
<feature type="transmembrane region" description="Helical" evidence="6">
    <location>
        <begin position="236"/>
        <end position="255"/>
    </location>
</feature>
<organism evidence="7 8">
    <name type="scientific">Halteria grandinella</name>
    <dbReference type="NCBI Taxonomy" id="5974"/>
    <lineage>
        <taxon>Eukaryota</taxon>
        <taxon>Sar</taxon>
        <taxon>Alveolata</taxon>
        <taxon>Ciliophora</taxon>
        <taxon>Intramacronucleata</taxon>
        <taxon>Spirotrichea</taxon>
        <taxon>Stichotrichia</taxon>
        <taxon>Sporadotrichida</taxon>
        <taxon>Halteriidae</taxon>
        <taxon>Halteria</taxon>
    </lineage>
</organism>
<dbReference type="EMBL" id="RRYP01013377">
    <property type="protein sequence ID" value="TNV76550.1"/>
    <property type="molecule type" value="Genomic_DNA"/>
</dbReference>
<dbReference type="Pfam" id="PF05216">
    <property type="entry name" value="UNC-50"/>
    <property type="match status" value="1"/>
</dbReference>
<feature type="transmembrane region" description="Helical" evidence="6">
    <location>
        <begin position="198"/>
        <end position="224"/>
    </location>
</feature>
<gene>
    <name evidence="7" type="ORF">FGO68_gene2888</name>
</gene>
<evidence type="ECO:0000256" key="2">
    <source>
        <dbReference type="ARBA" id="ARBA00006293"/>
    </source>
</evidence>
<feature type="transmembrane region" description="Helical" evidence="6">
    <location>
        <begin position="109"/>
        <end position="129"/>
    </location>
</feature>
<comment type="caution">
    <text evidence="7">The sequence shown here is derived from an EMBL/GenBank/DDBJ whole genome shotgun (WGS) entry which is preliminary data.</text>
</comment>
<feature type="transmembrane region" description="Helical" evidence="6">
    <location>
        <begin position="72"/>
        <end position="89"/>
    </location>
</feature>
<sequence>MLPQFTSDTLSSNSNAQNSISQKFLKSYLFKMLRPHKHQMDFDLALFLMKYSLKGPNKLYLHTKRLKQIKKAVIVFSLFILGVLYSLSVNIQTDFISCITGAIITGFNFVFKQFFMWAVIISAVNKIVAEKFMIKGEKKQNSNGSTGGENTVKNTETKNIAFIEPMYAFDVYCNSFFPFMVIQYLGQLILLPVLWREGFLSCLLSNCLLLTACVYYFFITFRGYAVLPFLRKQEYFLLPVGIIGVGLFVMTLLGINQTHIFVTYFVQL</sequence>
<evidence type="ECO:0000256" key="4">
    <source>
        <dbReference type="ARBA" id="ARBA00022989"/>
    </source>
</evidence>
<dbReference type="Proteomes" id="UP000785679">
    <property type="component" value="Unassembled WGS sequence"/>
</dbReference>
<comment type="similarity">
    <text evidence="2">Belongs to the unc-50 family.</text>
</comment>
<dbReference type="PANTHER" id="PTHR12841:SF6">
    <property type="entry name" value="PROTEIN UNC-50 HOMOLOG"/>
    <property type="match status" value="1"/>
</dbReference>
<dbReference type="PANTHER" id="PTHR12841">
    <property type="entry name" value="PROTEIN UNC-50 HOMOLOG"/>
    <property type="match status" value="1"/>
</dbReference>
<comment type="subcellular location">
    <subcellularLocation>
        <location evidence="1">Membrane</location>
        <topology evidence="1">Multi-pass membrane protein</topology>
    </subcellularLocation>
</comment>
<keyword evidence="4 6" id="KW-1133">Transmembrane helix</keyword>
<name>A0A8J8SZP1_HALGN</name>
<dbReference type="InterPro" id="IPR007881">
    <property type="entry name" value="UNC-50"/>
</dbReference>
<keyword evidence="3 6" id="KW-0812">Transmembrane</keyword>
<dbReference type="GO" id="GO:0000139">
    <property type="term" value="C:Golgi membrane"/>
    <property type="evidence" value="ECO:0007669"/>
    <property type="project" value="TreeGrafter"/>
</dbReference>
<keyword evidence="8" id="KW-1185">Reference proteome</keyword>
<evidence type="ECO:0000256" key="6">
    <source>
        <dbReference type="SAM" id="Phobius"/>
    </source>
</evidence>
<feature type="transmembrane region" description="Helical" evidence="6">
    <location>
        <begin position="167"/>
        <end position="186"/>
    </location>
</feature>
<reference evidence="7" key="1">
    <citation type="submission" date="2019-06" db="EMBL/GenBank/DDBJ databases">
        <authorList>
            <person name="Zheng W."/>
        </authorList>
    </citation>
    <scope>NUCLEOTIDE SEQUENCE</scope>
    <source>
        <strain evidence="7">QDHG01</strain>
    </source>
</reference>
<evidence type="ECO:0000256" key="5">
    <source>
        <dbReference type="ARBA" id="ARBA00023136"/>
    </source>
</evidence>
<dbReference type="AlphaFoldDB" id="A0A8J8SZP1"/>
<evidence type="ECO:0000256" key="1">
    <source>
        <dbReference type="ARBA" id="ARBA00004141"/>
    </source>
</evidence>
<protein>
    <submittedName>
        <fullName evidence="7">Uncharacterized protein</fullName>
    </submittedName>
</protein>
<evidence type="ECO:0000313" key="8">
    <source>
        <dbReference type="Proteomes" id="UP000785679"/>
    </source>
</evidence>